<name>A0A7S0BX53_9STRA</name>
<reference evidence="2" key="1">
    <citation type="submission" date="2021-01" db="EMBL/GenBank/DDBJ databases">
        <authorList>
            <person name="Corre E."/>
            <person name="Pelletier E."/>
            <person name="Niang G."/>
            <person name="Scheremetjew M."/>
            <person name="Finn R."/>
            <person name="Kale V."/>
            <person name="Holt S."/>
            <person name="Cochrane G."/>
            <person name="Meng A."/>
            <person name="Brown T."/>
            <person name="Cohen L."/>
        </authorList>
    </citation>
    <scope>NUCLEOTIDE SEQUENCE</scope>
    <source>
        <strain evidence="2">CCAP1064/1</strain>
    </source>
</reference>
<dbReference type="Pfam" id="PF19273">
    <property type="entry name" value="Exportin-5"/>
    <property type="match status" value="1"/>
</dbReference>
<dbReference type="AlphaFoldDB" id="A0A7S0BX53"/>
<feature type="domain" description="Exportin-5 C-terminal" evidence="1">
    <location>
        <begin position="1"/>
        <end position="259"/>
    </location>
</feature>
<organism evidence="2">
    <name type="scientific">Proboscia inermis</name>
    <dbReference type="NCBI Taxonomy" id="420281"/>
    <lineage>
        <taxon>Eukaryota</taxon>
        <taxon>Sar</taxon>
        <taxon>Stramenopiles</taxon>
        <taxon>Ochrophyta</taxon>
        <taxon>Bacillariophyta</taxon>
        <taxon>Coscinodiscophyceae</taxon>
        <taxon>Rhizosoleniophycidae</taxon>
        <taxon>Rhizosoleniales</taxon>
        <taxon>Rhizosoleniaceae</taxon>
        <taxon>Proboscia</taxon>
    </lineage>
</organism>
<protein>
    <recommendedName>
        <fullName evidence="1">Exportin-5 C-terminal domain-containing protein</fullName>
    </recommendedName>
</protein>
<proteinExistence type="predicted"/>
<evidence type="ECO:0000313" key="2">
    <source>
        <dbReference type="EMBL" id="CAD8405117.1"/>
    </source>
</evidence>
<sequence length="424" mass="47214">MAPIIRPVFEHMQQRLDWSWAPILESGSASNLDLVLTSRNCECVVEMTSRGDNEWLKSYYARGGLFVGDLDQVKGESVLEKVRVEITRSYCDVIQSALALKGDWALALANQAKQEQAIKKNDPSKLNCGPKTRLNDDLGVPLNADGTPRNINQASLEARQLLRINGLCHFLLLEDEVIAGTLVLTSIQCLSYPDAFTCRRCTRICHRILETVAWAERYANLIGHQLFLPAVRAIVTEPKWMVGMEWDMIGVVRDIYCRLVLGQYLLPGGQGPGLQQVPDVNNKSCFEQTKCVTKPLFGGGILCTASQFPQQVLAGLPGVNSKSINELNERLTRKRSAKDQKDALRDFMQVAAEQLKLTEEGSNGSIHGRAISEESVLNQKIRDASMPVMPEKLHTYKQFLKGEGKKISEAENVLGSSRLDNLFE</sequence>
<accession>A0A7S0BX53</accession>
<dbReference type="Gene3D" id="1.25.10.10">
    <property type="entry name" value="Leucine-rich Repeat Variant"/>
    <property type="match status" value="1"/>
</dbReference>
<gene>
    <name evidence="2" type="ORF">PINE0816_LOCUS1226</name>
</gene>
<evidence type="ECO:0000259" key="1">
    <source>
        <dbReference type="Pfam" id="PF19273"/>
    </source>
</evidence>
<dbReference type="InterPro" id="IPR011989">
    <property type="entry name" value="ARM-like"/>
</dbReference>
<dbReference type="EMBL" id="HBEL01002601">
    <property type="protein sequence ID" value="CAD8405117.1"/>
    <property type="molecule type" value="Transcribed_RNA"/>
</dbReference>
<dbReference type="InterPro" id="IPR045478">
    <property type="entry name" value="Exportin-5_C"/>
</dbReference>